<dbReference type="GO" id="GO:0044615">
    <property type="term" value="C:nuclear pore nuclear basket"/>
    <property type="evidence" value="ECO:0007669"/>
    <property type="project" value="TreeGrafter"/>
</dbReference>
<keyword evidence="5" id="KW-0811">Translocation</keyword>
<feature type="compositionally biased region" description="Low complexity" evidence="9">
    <location>
        <begin position="21"/>
        <end position="70"/>
    </location>
</feature>
<comment type="subcellular location">
    <subcellularLocation>
        <location evidence="1">Nucleus</location>
        <location evidence="1">Nuclear pore complex</location>
    </subcellularLocation>
</comment>
<evidence type="ECO:0000256" key="4">
    <source>
        <dbReference type="ARBA" id="ARBA00022927"/>
    </source>
</evidence>
<evidence type="ECO:0000256" key="3">
    <source>
        <dbReference type="ARBA" id="ARBA00022816"/>
    </source>
</evidence>
<proteinExistence type="predicted"/>
<name>A0A6C1EDX3_SACPS</name>
<dbReference type="GO" id="GO:0017056">
    <property type="term" value="F:structural constituent of nuclear pore"/>
    <property type="evidence" value="ECO:0007669"/>
    <property type="project" value="TreeGrafter"/>
</dbReference>
<dbReference type="GO" id="GO:0044613">
    <property type="term" value="C:nuclear pore central transport channel"/>
    <property type="evidence" value="ECO:0007669"/>
    <property type="project" value="TreeGrafter"/>
</dbReference>
<dbReference type="Pfam" id="PF05172">
    <property type="entry name" value="RRM_Nup35"/>
    <property type="match status" value="1"/>
</dbReference>
<feature type="domain" description="RRM Nup35-type" evidence="10">
    <location>
        <begin position="281"/>
        <end position="386"/>
    </location>
</feature>
<protein>
    <submittedName>
        <fullName evidence="11">Nucleoporin nup53</fullName>
    </submittedName>
</protein>
<evidence type="ECO:0000256" key="8">
    <source>
        <dbReference type="PROSITE-ProRule" id="PRU00804"/>
    </source>
</evidence>
<dbReference type="InterPro" id="IPR035979">
    <property type="entry name" value="RBD_domain_sf"/>
</dbReference>
<dbReference type="GO" id="GO:0006607">
    <property type="term" value="P:NLS-bearing protein import into nucleus"/>
    <property type="evidence" value="ECO:0007669"/>
    <property type="project" value="TreeGrafter"/>
</dbReference>
<keyword evidence="4" id="KW-0653">Protein transport</keyword>
<dbReference type="Proteomes" id="UP000501346">
    <property type="component" value="Chromosome SeXIII-ScXIII"/>
</dbReference>
<dbReference type="Gene3D" id="3.30.70.330">
    <property type="match status" value="1"/>
</dbReference>
<dbReference type="AlphaFoldDB" id="A0A6C1EDX3"/>
<evidence type="ECO:0000313" key="12">
    <source>
        <dbReference type="Proteomes" id="UP000501346"/>
    </source>
</evidence>
<dbReference type="GO" id="GO:0006999">
    <property type="term" value="P:nuclear pore organization"/>
    <property type="evidence" value="ECO:0007669"/>
    <property type="project" value="TreeGrafter"/>
</dbReference>
<dbReference type="PANTHER" id="PTHR21527">
    <property type="entry name" value="NUCLEOPORIN NUP35"/>
    <property type="match status" value="1"/>
</dbReference>
<dbReference type="GO" id="GO:0003676">
    <property type="term" value="F:nucleic acid binding"/>
    <property type="evidence" value="ECO:0007669"/>
    <property type="project" value="InterPro"/>
</dbReference>
<organism evidence="11 12">
    <name type="scientific">Saccharomyces pastorianus</name>
    <name type="common">Lager yeast</name>
    <name type="synonym">Saccharomyces cerevisiae x Saccharomyces eubayanus</name>
    <dbReference type="NCBI Taxonomy" id="27292"/>
    <lineage>
        <taxon>Eukaryota</taxon>
        <taxon>Fungi</taxon>
        <taxon>Dikarya</taxon>
        <taxon>Ascomycota</taxon>
        <taxon>Saccharomycotina</taxon>
        <taxon>Saccharomycetes</taxon>
        <taxon>Saccharomycetales</taxon>
        <taxon>Saccharomycetaceae</taxon>
        <taxon>Saccharomyces</taxon>
    </lineage>
</organism>
<evidence type="ECO:0000256" key="9">
    <source>
        <dbReference type="SAM" id="MobiDB-lite"/>
    </source>
</evidence>
<evidence type="ECO:0000256" key="2">
    <source>
        <dbReference type="ARBA" id="ARBA00022448"/>
    </source>
</evidence>
<dbReference type="PROSITE" id="PS51472">
    <property type="entry name" value="RRM_NUP35"/>
    <property type="match status" value="1"/>
</dbReference>
<dbReference type="GO" id="GO:0005543">
    <property type="term" value="F:phospholipid binding"/>
    <property type="evidence" value="ECO:0007669"/>
    <property type="project" value="TreeGrafter"/>
</dbReference>
<dbReference type="CDD" id="cd12721">
    <property type="entry name" value="RRM_Nup53p_fungi"/>
    <property type="match status" value="1"/>
</dbReference>
<evidence type="ECO:0000256" key="6">
    <source>
        <dbReference type="ARBA" id="ARBA00023132"/>
    </source>
</evidence>
<gene>
    <name evidence="11" type="primary">NUP53_2</name>
    <name evidence="11" type="ORF">GRS66_009960</name>
</gene>
<evidence type="ECO:0000313" key="11">
    <source>
        <dbReference type="EMBL" id="QID87289.1"/>
    </source>
</evidence>
<dbReference type="SUPFAM" id="SSF81995">
    <property type="entry name" value="beta-sandwich domain of Sec23/24"/>
    <property type="match status" value="1"/>
</dbReference>
<evidence type="ECO:0000259" key="10">
    <source>
        <dbReference type="PROSITE" id="PS51472"/>
    </source>
</evidence>
<dbReference type="InterPro" id="IPR007846">
    <property type="entry name" value="RRM_NUP35_dom"/>
</dbReference>
<dbReference type="InterPro" id="IPR012677">
    <property type="entry name" value="Nucleotide-bd_a/b_plait_sf"/>
</dbReference>
<dbReference type="GO" id="GO:0051028">
    <property type="term" value="P:mRNA transport"/>
    <property type="evidence" value="ECO:0007669"/>
    <property type="project" value="UniProtKB-UniRule"/>
</dbReference>
<keyword evidence="7 8" id="KW-0539">Nucleus</keyword>
<sequence>MTVLQNPENSSRFTNVSVIAPESQGQQQGQQQQEQQQQPQPQQQQLLLQKQVQDQSQQPQPQQQEPQKQSTGTLKTLNGFSSVQQPIFTANTPSTPSADLSDNPAWFNNPKKRAIPSSILKRSTGQSLSPVRDTADASVTLSKPNGFNNVTFGSKKDPRIPNNVFQNDGSNNTTNNSHNHDLNAIVFDSNEAPPKASLADWQKEDGILAIDSDNIEDPNLTANMTLDQKLTTPFSPFKQTEKKARLFNLFDKTTKVPPNNEPLNNRLDDITVNNNTEASPDVDNNAVIIFGYPESIANSIILHFANFGEILEDFKIIRDFRKPNLKNKPSSQTHTAQKRPIYTGDGWVKLTYDSQVSKNRALQENGLIMNGTLIGCVSYSRAALKQLASLNNSENITGDITGLESSLSSNGFSNYKQTEGFFENAKTTTATSRARNSEFKVSKNSSSFKNSRKLEIKDGRSLFLRNRGKIHSGVLSSIESDLKKREQEGRHKKGWLNRLNNWLFGWNDL</sequence>
<dbReference type="EMBL" id="CP049010">
    <property type="protein sequence ID" value="QID87289.1"/>
    <property type="molecule type" value="Genomic_DNA"/>
</dbReference>
<evidence type="ECO:0000256" key="5">
    <source>
        <dbReference type="ARBA" id="ARBA00023010"/>
    </source>
</evidence>
<dbReference type="OrthoDB" id="1733656at2759"/>
<accession>A0A6C1EDX3</accession>
<evidence type="ECO:0000256" key="7">
    <source>
        <dbReference type="ARBA" id="ARBA00023242"/>
    </source>
</evidence>
<evidence type="ECO:0000256" key="1">
    <source>
        <dbReference type="ARBA" id="ARBA00004567"/>
    </source>
</evidence>
<keyword evidence="12" id="KW-1185">Reference proteome</keyword>
<keyword evidence="2 8" id="KW-0813">Transport</keyword>
<dbReference type="PANTHER" id="PTHR21527:SF6">
    <property type="entry name" value="NUCLEOPORIN NUP35"/>
    <property type="match status" value="1"/>
</dbReference>
<feature type="region of interest" description="Disordered" evidence="9">
    <location>
        <begin position="1"/>
        <end position="74"/>
    </location>
</feature>
<dbReference type="SUPFAM" id="SSF54928">
    <property type="entry name" value="RNA-binding domain, RBD"/>
    <property type="match status" value="1"/>
</dbReference>
<keyword evidence="6 8" id="KW-0906">Nuclear pore complex</keyword>
<feature type="compositionally biased region" description="Polar residues" evidence="9">
    <location>
        <begin position="1"/>
        <end position="17"/>
    </location>
</feature>
<reference evidence="11 12" key="1">
    <citation type="journal article" date="2019" name="BMC Genomics">
        <title>Chromosome level assembly and comparative genome analysis confirm lager-brewing yeasts originated from a single hybridization.</title>
        <authorList>
            <person name="Salazar A.N."/>
            <person name="Gorter de Vries A.R."/>
            <person name="van den Broek M."/>
            <person name="Brouwers N."/>
            <person name="de la Torre Cortes P."/>
            <person name="Kuijpers N.G.A."/>
            <person name="Daran J.G."/>
            <person name="Abeel T."/>
        </authorList>
    </citation>
    <scope>NUCLEOTIDE SEQUENCE [LARGE SCALE GENOMIC DNA]</scope>
    <source>
        <strain evidence="11 12">CBS 1483</strain>
    </source>
</reference>
<keyword evidence="3 8" id="KW-0509">mRNA transport</keyword>